<dbReference type="SUPFAM" id="SSF53850">
    <property type="entry name" value="Periplasmic binding protein-like II"/>
    <property type="match status" value="1"/>
</dbReference>
<feature type="chain" id="PRO_5038859979" evidence="9">
    <location>
        <begin position="21"/>
        <end position="481"/>
    </location>
</feature>
<sequence>MKSKRIACIAMAGLMAASLAGCGGSDSDNKDTAEATKATTEAAGSDSADDTTAGAEGIKSYADIQLGTDFTDLSAEIKFYNNRTDMDSDDYGGKNWKQYLEDFNKEYPNIKVDVITDTNYAEDALTHLQSGNYETVMCIPAVDMADLSTYFMSFGDYDTMSSLVNYSNRWLYQGQVYGVPLTATTQGIVYNKKVFADAGVTDVPKTPEEFIAALKAIKEKNPKCIPLYTNYAAGWTMGAWDDYISITATGDATYKNQKLAHTKDPFKNYGDDTHAYAVYKILYDAVSQGLTEEDYSTTDWESSKGMLNNGEIGCMVLGSWSYPQMEAGGPNADDIGYIPFPISVNGKQYASSGADYCYDINLNASDEEKQAALVFVKWMTEKSGYAYNEDSLALVPGSESKISFDGVDFFADEPALEGEEDYLNQLNSESELNVSNGGNDKIQAIIEHAANGDMSFDDIMAEWNQKWSDAQESVGIEVTEK</sequence>
<keyword evidence="7" id="KW-0449">Lipoprotein</keyword>
<feature type="region of interest" description="Disordered" evidence="8">
    <location>
        <begin position="26"/>
        <end position="51"/>
    </location>
</feature>
<evidence type="ECO:0000256" key="1">
    <source>
        <dbReference type="ARBA" id="ARBA00008520"/>
    </source>
</evidence>
<dbReference type="Pfam" id="PF01547">
    <property type="entry name" value="SBP_bac_1"/>
    <property type="match status" value="1"/>
</dbReference>
<feature type="compositionally biased region" description="Low complexity" evidence="8">
    <location>
        <begin position="35"/>
        <end position="51"/>
    </location>
</feature>
<evidence type="ECO:0000256" key="6">
    <source>
        <dbReference type="ARBA" id="ARBA00023139"/>
    </source>
</evidence>
<keyword evidence="4 9" id="KW-0732">Signal</keyword>
<feature type="signal peptide" evidence="9">
    <location>
        <begin position="1"/>
        <end position="20"/>
    </location>
</feature>
<gene>
    <name evidence="10" type="ORF">DWX94_11985</name>
</gene>
<organism evidence="10 11">
    <name type="scientific">Coprococcus eutactus</name>
    <dbReference type="NCBI Taxonomy" id="33043"/>
    <lineage>
        <taxon>Bacteria</taxon>
        <taxon>Bacillati</taxon>
        <taxon>Bacillota</taxon>
        <taxon>Clostridia</taxon>
        <taxon>Lachnospirales</taxon>
        <taxon>Lachnospiraceae</taxon>
        <taxon>Coprococcus</taxon>
    </lineage>
</organism>
<dbReference type="InterPro" id="IPR050490">
    <property type="entry name" value="Bact_solute-bd_prot1"/>
</dbReference>
<comment type="similarity">
    <text evidence="1">Belongs to the bacterial solute-binding protein 1 family.</text>
</comment>
<protein>
    <submittedName>
        <fullName evidence="10">Extracellular solute-binding protein</fullName>
    </submittedName>
</protein>
<evidence type="ECO:0000313" key="11">
    <source>
        <dbReference type="Proteomes" id="UP000283295"/>
    </source>
</evidence>
<evidence type="ECO:0000256" key="5">
    <source>
        <dbReference type="ARBA" id="ARBA00023136"/>
    </source>
</evidence>
<evidence type="ECO:0000256" key="2">
    <source>
        <dbReference type="ARBA" id="ARBA00022448"/>
    </source>
</evidence>
<dbReference type="OrthoDB" id="2060074at2"/>
<dbReference type="EMBL" id="QRVK01000040">
    <property type="protein sequence ID" value="RGS38043.1"/>
    <property type="molecule type" value="Genomic_DNA"/>
</dbReference>
<keyword evidence="6" id="KW-0564">Palmitate</keyword>
<proteinExistence type="inferred from homology"/>
<dbReference type="PANTHER" id="PTHR43649">
    <property type="entry name" value="ARABINOSE-BINDING PROTEIN-RELATED"/>
    <property type="match status" value="1"/>
</dbReference>
<dbReference type="PANTHER" id="PTHR43649:SF33">
    <property type="entry name" value="POLYGALACTURONAN_RHAMNOGALACTURONAN-BINDING PROTEIN YTCQ"/>
    <property type="match status" value="1"/>
</dbReference>
<dbReference type="Proteomes" id="UP000283295">
    <property type="component" value="Unassembled WGS sequence"/>
</dbReference>
<evidence type="ECO:0000256" key="7">
    <source>
        <dbReference type="ARBA" id="ARBA00023288"/>
    </source>
</evidence>
<dbReference type="InterPro" id="IPR006059">
    <property type="entry name" value="SBP"/>
</dbReference>
<evidence type="ECO:0000256" key="8">
    <source>
        <dbReference type="SAM" id="MobiDB-lite"/>
    </source>
</evidence>
<dbReference type="AlphaFoldDB" id="A0A3R5ZK89"/>
<dbReference type="GO" id="GO:0055085">
    <property type="term" value="P:transmembrane transport"/>
    <property type="evidence" value="ECO:0007669"/>
    <property type="project" value="InterPro"/>
</dbReference>
<accession>A0A3R5ZK89</accession>
<dbReference type="PROSITE" id="PS01037">
    <property type="entry name" value="SBP_BACTERIAL_1"/>
    <property type="match status" value="1"/>
</dbReference>
<evidence type="ECO:0000313" key="10">
    <source>
        <dbReference type="EMBL" id="RGS38043.1"/>
    </source>
</evidence>
<comment type="caution">
    <text evidence="10">The sequence shown here is derived from an EMBL/GenBank/DDBJ whole genome shotgun (WGS) entry which is preliminary data.</text>
</comment>
<keyword evidence="2" id="KW-0813">Transport</keyword>
<evidence type="ECO:0000256" key="3">
    <source>
        <dbReference type="ARBA" id="ARBA00022475"/>
    </source>
</evidence>
<dbReference type="InterPro" id="IPR006061">
    <property type="entry name" value="SBP_1_CS"/>
</dbReference>
<dbReference type="PROSITE" id="PS51257">
    <property type="entry name" value="PROKAR_LIPOPROTEIN"/>
    <property type="match status" value="1"/>
</dbReference>
<keyword evidence="5" id="KW-0472">Membrane</keyword>
<evidence type="ECO:0000256" key="9">
    <source>
        <dbReference type="SAM" id="SignalP"/>
    </source>
</evidence>
<dbReference type="Gene3D" id="3.40.190.10">
    <property type="entry name" value="Periplasmic binding protein-like II"/>
    <property type="match status" value="2"/>
</dbReference>
<keyword evidence="3" id="KW-1003">Cell membrane</keyword>
<reference evidence="10 11" key="1">
    <citation type="submission" date="2018-08" db="EMBL/GenBank/DDBJ databases">
        <title>A genome reference for cultivated species of the human gut microbiota.</title>
        <authorList>
            <person name="Zou Y."/>
            <person name="Xue W."/>
            <person name="Luo G."/>
        </authorList>
    </citation>
    <scope>NUCLEOTIDE SEQUENCE [LARGE SCALE GENOMIC DNA]</scope>
    <source>
        <strain evidence="10 11">AF22-21</strain>
    </source>
</reference>
<name>A0A3R5ZK89_9FIRM</name>
<evidence type="ECO:0000256" key="4">
    <source>
        <dbReference type="ARBA" id="ARBA00022729"/>
    </source>
</evidence>